<dbReference type="PANTHER" id="PTHR30336">
    <property type="entry name" value="INNER MEMBRANE PROTEIN, PROBABLE PERMEASE"/>
    <property type="match status" value="1"/>
</dbReference>
<proteinExistence type="predicted"/>
<sequence>MLVFKKLVGGMMMPLSLTLLLFLCGLLFLWFTRRHKTGKVLVTAGMLLFLAQVYGWGFEPALKSLEREIPPVAAVPAGGGYHWVVVLGGGSYSDQAIPLYLRLSKDSLARLVEGVRLYRQLRGAKLLVSGGQVFGFGSDAEAMRDLAVQLGVNPADIVTDTASQDTEAQAVIVRKVVGDAPVLLVTSASHMPRSVSLFRKAGVEVLPAPTYFMAQSNEAFSPTDLFPSVDGFSEAQRVVHEWMGIIWAKLRGVM</sequence>
<dbReference type="InterPro" id="IPR014729">
    <property type="entry name" value="Rossmann-like_a/b/a_fold"/>
</dbReference>
<evidence type="ECO:0000256" key="1">
    <source>
        <dbReference type="SAM" id="Phobius"/>
    </source>
</evidence>
<dbReference type="EMBL" id="JH651384">
    <property type="protein sequence ID" value="EIJ35794.1"/>
    <property type="molecule type" value="Genomic_DNA"/>
</dbReference>
<dbReference type="CDD" id="cd06259">
    <property type="entry name" value="YdcF-like"/>
    <property type="match status" value="1"/>
</dbReference>
<name>A0A656HIC9_THINJ</name>
<reference evidence="4" key="1">
    <citation type="journal article" date="2011" name="Stand. Genomic Sci.">
        <title>Genome sequence of the filamentous, gliding Thiothrix nivea neotype strain (JP2(T)).</title>
        <authorList>
            <person name="Lapidus A."/>
            <person name="Nolan M."/>
            <person name="Lucas S."/>
            <person name="Glavina Del Rio T."/>
            <person name="Tice H."/>
            <person name="Cheng J.F."/>
            <person name="Tapia R."/>
            <person name="Han C."/>
            <person name="Goodwin L."/>
            <person name="Pitluck S."/>
            <person name="Liolios K."/>
            <person name="Pagani I."/>
            <person name="Ivanova N."/>
            <person name="Huntemann M."/>
            <person name="Mavromatis K."/>
            <person name="Mikhailova N."/>
            <person name="Pati A."/>
            <person name="Chen A."/>
            <person name="Palaniappan K."/>
            <person name="Land M."/>
            <person name="Brambilla E.M."/>
            <person name="Rohde M."/>
            <person name="Abt B."/>
            <person name="Verbarg S."/>
            <person name="Goker M."/>
            <person name="Bristow J."/>
            <person name="Eisen J.A."/>
            <person name="Markowitz V."/>
            <person name="Hugenholtz P."/>
            <person name="Kyrpides N.C."/>
            <person name="Klenk H.P."/>
            <person name="Woyke T."/>
        </authorList>
    </citation>
    <scope>NUCLEOTIDE SEQUENCE [LARGE SCALE GENOMIC DNA]</scope>
    <source>
        <strain evidence="4">ATCC 35100 / DSM 5205 / JP2</strain>
    </source>
</reference>
<keyword evidence="1" id="KW-0812">Transmembrane</keyword>
<feature type="domain" description="DUF218" evidence="2">
    <location>
        <begin position="83"/>
        <end position="244"/>
    </location>
</feature>
<dbReference type="GO" id="GO:0000270">
    <property type="term" value="P:peptidoglycan metabolic process"/>
    <property type="evidence" value="ECO:0007669"/>
    <property type="project" value="TreeGrafter"/>
</dbReference>
<dbReference type="GO" id="GO:0005886">
    <property type="term" value="C:plasma membrane"/>
    <property type="evidence" value="ECO:0007669"/>
    <property type="project" value="TreeGrafter"/>
</dbReference>
<dbReference type="RefSeq" id="WP_002709690.1">
    <property type="nucleotide sequence ID" value="NZ_JH651384.1"/>
</dbReference>
<accession>A0A656HIC9</accession>
<dbReference type="InterPro" id="IPR003848">
    <property type="entry name" value="DUF218"/>
</dbReference>
<evidence type="ECO:0000313" key="3">
    <source>
        <dbReference type="EMBL" id="EIJ35794.1"/>
    </source>
</evidence>
<dbReference type="InterPro" id="IPR051599">
    <property type="entry name" value="Cell_Envelope_Assoc"/>
</dbReference>
<feature type="transmembrane region" description="Helical" evidence="1">
    <location>
        <begin position="40"/>
        <end position="58"/>
    </location>
</feature>
<dbReference type="OrthoDB" id="9809813at2"/>
<dbReference type="Gene3D" id="3.40.50.620">
    <property type="entry name" value="HUPs"/>
    <property type="match status" value="1"/>
</dbReference>
<dbReference type="Proteomes" id="UP000005317">
    <property type="component" value="Unassembled WGS sequence"/>
</dbReference>
<dbReference type="GO" id="GO:0043164">
    <property type="term" value="P:Gram-negative-bacterium-type cell wall biogenesis"/>
    <property type="evidence" value="ECO:0007669"/>
    <property type="project" value="TreeGrafter"/>
</dbReference>
<gene>
    <name evidence="3" type="ORF">Thini_3277</name>
</gene>
<feature type="transmembrane region" description="Helical" evidence="1">
    <location>
        <begin position="12"/>
        <end position="31"/>
    </location>
</feature>
<protein>
    <recommendedName>
        <fullName evidence="2">DUF218 domain-containing protein</fullName>
    </recommendedName>
</protein>
<evidence type="ECO:0000313" key="4">
    <source>
        <dbReference type="Proteomes" id="UP000005317"/>
    </source>
</evidence>
<keyword evidence="4" id="KW-1185">Reference proteome</keyword>
<dbReference type="PANTHER" id="PTHR30336:SF4">
    <property type="entry name" value="ENVELOPE BIOGENESIS FACTOR ELYC"/>
    <property type="match status" value="1"/>
</dbReference>
<evidence type="ECO:0000259" key="2">
    <source>
        <dbReference type="Pfam" id="PF02698"/>
    </source>
</evidence>
<keyword evidence="1" id="KW-1133">Transmembrane helix</keyword>
<dbReference type="AlphaFoldDB" id="A0A656HIC9"/>
<organism evidence="3 4">
    <name type="scientific">Thiothrix nivea (strain ATCC 35100 / DSM 5205 / JP2)</name>
    <dbReference type="NCBI Taxonomy" id="870187"/>
    <lineage>
        <taxon>Bacteria</taxon>
        <taxon>Pseudomonadati</taxon>
        <taxon>Pseudomonadota</taxon>
        <taxon>Gammaproteobacteria</taxon>
        <taxon>Thiotrichales</taxon>
        <taxon>Thiotrichaceae</taxon>
        <taxon>Thiothrix</taxon>
    </lineage>
</organism>
<dbReference type="Pfam" id="PF02698">
    <property type="entry name" value="DUF218"/>
    <property type="match status" value="1"/>
</dbReference>
<keyword evidence="1" id="KW-0472">Membrane</keyword>